<dbReference type="PANTHER" id="PTHR10302:SF27">
    <property type="entry name" value="SINGLE-STRANDED DNA-BINDING PROTEIN"/>
    <property type="match status" value="1"/>
</dbReference>
<dbReference type="Gene3D" id="2.40.50.140">
    <property type="entry name" value="Nucleic acid-binding proteins"/>
    <property type="match status" value="1"/>
</dbReference>
<dbReference type="HAMAP" id="MF_00984">
    <property type="entry name" value="SSB"/>
    <property type="match status" value="1"/>
</dbReference>
<sequence>MINNVVLTGRLTRDIELKQTTTNKTAVNFTLAVNRNYKNEQGEQQADFINCTAYGKQAENMSRFLNKGSLIGIVGRIATRNYKNKNGEIIYVTEVIADRINFLESKRQQGDFNQPIYSNFGDIGYFDDYNKVNPFIED</sequence>
<comment type="caution">
    <text evidence="4">The sequence shown here is derived from an EMBL/GenBank/DDBJ whole genome shotgun (WGS) entry which is preliminary data.</text>
</comment>
<dbReference type="NCBIfam" id="TIGR00621">
    <property type="entry name" value="ssb"/>
    <property type="match status" value="1"/>
</dbReference>
<dbReference type="CDD" id="cd04496">
    <property type="entry name" value="SSB_OBF"/>
    <property type="match status" value="1"/>
</dbReference>
<dbReference type="EMBL" id="AWVP01000059">
    <property type="protein sequence ID" value="ERK57844.1"/>
    <property type="molecule type" value="Genomic_DNA"/>
</dbReference>
<gene>
    <name evidence="4" type="ORF">HMPREF1983_00947</name>
</gene>
<evidence type="ECO:0000256" key="3">
    <source>
        <dbReference type="RuleBase" id="RU000524"/>
    </source>
</evidence>
<organism evidence="4 5">
    <name type="scientific">Gemella bergeri ATCC 700627</name>
    <dbReference type="NCBI Taxonomy" id="1321820"/>
    <lineage>
        <taxon>Bacteria</taxon>
        <taxon>Bacillati</taxon>
        <taxon>Bacillota</taxon>
        <taxon>Bacilli</taxon>
        <taxon>Bacillales</taxon>
        <taxon>Gemellaceae</taxon>
        <taxon>Gemella</taxon>
    </lineage>
</organism>
<dbReference type="HOGENOM" id="CLU_078758_6_1_9"/>
<evidence type="ECO:0000313" key="5">
    <source>
        <dbReference type="Proteomes" id="UP000016637"/>
    </source>
</evidence>
<dbReference type="InterPro" id="IPR011344">
    <property type="entry name" value="ssDNA-bd"/>
</dbReference>
<dbReference type="GO" id="GO:0006260">
    <property type="term" value="P:DNA replication"/>
    <property type="evidence" value="ECO:0007669"/>
    <property type="project" value="InterPro"/>
</dbReference>
<dbReference type="Pfam" id="PF00436">
    <property type="entry name" value="SSB"/>
    <property type="match status" value="1"/>
</dbReference>
<dbReference type="PATRIC" id="fig|1321820.3.peg.920"/>
<evidence type="ECO:0000256" key="1">
    <source>
        <dbReference type="ARBA" id="ARBA00023125"/>
    </source>
</evidence>
<dbReference type="SUPFAM" id="SSF50249">
    <property type="entry name" value="Nucleic acid-binding proteins"/>
    <property type="match status" value="1"/>
</dbReference>
<keyword evidence="5" id="KW-1185">Reference proteome</keyword>
<accession>U2QNQ1</accession>
<dbReference type="AlphaFoldDB" id="U2QNQ1"/>
<name>U2QNQ1_9BACL</name>
<comment type="subunit">
    <text evidence="2">Homotetramer.</text>
</comment>
<protein>
    <recommendedName>
        <fullName evidence="2 3">Single-stranded DNA-binding protein</fullName>
        <shortName evidence="2">SSB</shortName>
    </recommendedName>
</protein>
<dbReference type="GO" id="GO:0009295">
    <property type="term" value="C:nucleoid"/>
    <property type="evidence" value="ECO:0007669"/>
    <property type="project" value="TreeGrafter"/>
</dbReference>
<reference evidence="4 5" key="1">
    <citation type="submission" date="2013-08" db="EMBL/GenBank/DDBJ databases">
        <authorList>
            <person name="Weinstock G."/>
            <person name="Sodergren E."/>
            <person name="Wylie T."/>
            <person name="Fulton L."/>
            <person name="Fulton R."/>
            <person name="Fronick C."/>
            <person name="O'Laughlin M."/>
            <person name="Godfrey J."/>
            <person name="Miner T."/>
            <person name="Herter B."/>
            <person name="Appelbaum E."/>
            <person name="Cordes M."/>
            <person name="Lek S."/>
            <person name="Wollam A."/>
            <person name="Pepin K.H."/>
            <person name="Palsikar V.B."/>
            <person name="Mitreva M."/>
            <person name="Wilson R.K."/>
        </authorList>
    </citation>
    <scope>NUCLEOTIDE SEQUENCE [LARGE SCALE GENOMIC DNA]</scope>
    <source>
        <strain evidence="4 5">ATCC 700627</strain>
    </source>
</reference>
<dbReference type="InterPro" id="IPR000424">
    <property type="entry name" value="Primosome_PriB/ssb"/>
</dbReference>
<dbReference type="eggNOG" id="COG0629">
    <property type="taxonomic scope" value="Bacteria"/>
</dbReference>
<evidence type="ECO:0000313" key="4">
    <source>
        <dbReference type="EMBL" id="ERK57844.1"/>
    </source>
</evidence>
<dbReference type="PROSITE" id="PS50935">
    <property type="entry name" value="SSB"/>
    <property type="match status" value="1"/>
</dbReference>
<proteinExistence type="inferred from homology"/>
<dbReference type="Proteomes" id="UP000016637">
    <property type="component" value="Unassembled WGS sequence"/>
</dbReference>
<dbReference type="GO" id="GO:0003697">
    <property type="term" value="F:single-stranded DNA binding"/>
    <property type="evidence" value="ECO:0007669"/>
    <property type="project" value="UniProtKB-UniRule"/>
</dbReference>
<comment type="caution">
    <text evidence="2">Lacks conserved residue(s) required for the propagation of feature annotation.</text>
</comment>
<keyword evidence="1 2" id="KW-0238">DNA-binding</keyword>
<evidence type="ECO:0000256" key="2">
    <source>
        <dbReference type="HAMAP-Rule" id="MF_00984"/>
    </source>
</evidence>
<dbReference type="RefSeq" id="WP_021753603.1">
    <property type="nucleotide sequence ID" value="NZ_KI271873.1"/>
</dbReference>
<dbReference type="InterPro" id="IPR012340">
    <property type="entry name" value="NA-bd_OB-fold"/>
</dbReference>
<dbReference type="PANTHER" id="PTHR10302">
    <property type="entry name" value="SINGLE-STRANDED DNA-BINDING PROTEIN"/>
    <property type="match status" value="1"/>
</dbReference>